<evidence type="ECO:0000256" key="1">
    <source>
        <dbReference type="SAM" id="MobiDB-lite"/>
    </source>
</evidence>
<dbReference type="RefSeq" id="WP_187245051.1">
    <property type="nucleotide sequence ID" value="NZ_BAAAOK010000037.1"/>
</dbReference>
<dbReference type="EMBL" id="JABVEC010000016">
    <property type="protein sequence ID" value="MBC6468052.1"/>
    <property type="molecule type" value="Genomic_DNA"/>
</dbReference>
<organism evidence="3 4">
    <name type="scientific">Actinomadura alba</name>
    <dbReference type="NCBI Taxonomy" id="406431"/>
    <lineage>
        <taxon>Bacteria</taxon>
        <taxon>Bacillati</taxon>
        <taxon>Actinomycetota</taxon>
        <taxon>Actinomycetes</taxon>
        <taxon>Streptosporangiales</taxon>
        <taxon>Thermomonosporaceae</taxon>
        <taxon>Actinomadura</taxon>
    </lineage>
</organism>
<evidence type="ECO:0000256" key="2">
    <source>
        <dbReference type="SAM" id="Phobius"/>
    </source>
</evidence>
<keyword evidence="2" id="KW-0812">Transmembrane</keyword>
<dbReference type="Proteomes" id="UP000805614">
    <property type="component" value="Unassembled WGS sequence"/>
</dbReference>
<feature type="compositionally biased region" description="Gly residues" evidence="1">
    <location>
        <begin position="109"/>
        <end position="150"/>
    </location>
</feature>
<feature type="transmembrane region" description="Helical" evidence="2">
    <location>
        <begin position="62"/>
        <end position="82"/>
    </location>
</feature>
<sequence length="235" mass="22724">MSTMRRKPTPEPEPDRPAVTDPGAEADGAPGGRRDMEVLATSPFDDDLEAELAARPRRAGPAGLTLCLGAALVAVAGFIAGIQANKTWGGEDSAARSPFEAAAGAARGQAGGQAGPGAGGPGGGQAGPGGFGGQGGQRPGGGPAAGGGVTAGTVQRVSGDTIYLQTASGQVVKVTTNGSTKVRVTKDGALRDVKSGSSVVVQGTPGQDGTVTATNIAEGGAFGGLRQRPAGDGTP</sequence>
<feature type="region of interest" description="Disordered" evidence="1">
    <location>
        <begin position="1"/>
        <end position="43"/>
    </location>
</feature>
<feature type="compositionally biased region" description="Basic and acidic residues" evidence="1">
    <location>
        <begin position="8"/>
        <end position="18"/>
    </location>
</feature>
<feature type="region of interest" description="Disordered" evidence="1">
    <location>
        <begin position="101"/>
        <end position="152"/>
    </location>
</feature>
<name>A0ABR7LT77_9ACTN</name>
<evidence type="ECO:0000313" key="3">
    <source>
        <dbReference type="EMBL" id="MBC6468052.1"/>
    </source>
</evidence>
<keyword evidence="4" id="KW-1185">Reference proteome</keyword>
<comment type="caution">
    <text evidence="3">The sequence shown here is derived from an EMBL/GenBank/DDBJ whole genome shotgun (WGS) entry which is preliminary data.</text>
</comment>
<protein>
    <recommendedName>
        <fullName evidence="5">DUF5666 domain-containing protein</fullName>
    </recommendedName>
</protein>
<evidence type="ECO:0000313" key="4">
    <source>
        <dbReference type="Proteomes" id="UP000805614"/>
    </source>
</evidence>
<feature type="compositionally biased region" description="Polar residues" evidence="1">
    <location>
        <begin position="196"/>
        <end position="215"/>
    </location>
</feature>
<keyword evidence="2" id="KW-1133">Transmembrane helix</keyword>
<gene>
    <name evidence="3" type="ORF">HKK74_21510</name>
</gene>
<proteinExistence type="predicted"/>
<accession>A0ABR7LT77</accession>
<reference evidence="3 4" key="1">
    <citation type="submission" date="2020-06" db="EMBL/GenBank/DDBJ databases">
        <title>Actinomadura xiongansis sp. nov., isolated from soil of Baiyangdian.</title>
        <authorList>
            <person name="Zhang X."/>
        </authorList>
    </citation>
    <scope>NUCLEOTIDE SEQUENCE [LARGE SCALE GENOMIC DNA]</scope>
    <source>
        <strain evidence="3 4">HBUM206468</strain>
    </source>
</reference>
<feature type="region of interest" description="Disordered" evidence="1">
    <location>
        <begin position="196"/>
        <end position="235"/>
    </location>
</feature>
<keyword evidence="2" id="KW-0472">Membrane</keyword>
<evidence type="ECO:0008006" key="5">
    <source>
        <dbReference type="Google" id="ProtNLM"/>
    </source>
</evidence>